<dbReference type="EMBL" id="HACG01037634">
    <property type="protein sequence ID" value="CEK84499.1"/>
    <property type="molecule type" value="Transcribed_RNA"/>
</dbReference>
<evidence type="ECO:0000313" key="1">
    <source>
        <dbReference type="EMBL" id="CEK84499.1"/>
    </source>
</evidence>
<name>A0A0B7ATZ2_9EUPU</name>
<accession>A0A0B7ATZ2</accession>
<dbReference type="AlphaFoldDB" id="A0A0B7ATZ2"/>
<organism evidence="1">
    <name type="scientific">Arion vulgaris</name>
    <dbReference type="NCBI Taxonomy" id="1028688"/>
    <lineage>
        <taxon>Eukaryota</taxon>
        <taxon>Metazoa</taxon>
        <taxon>Spiralia</taxon>
        <taxon>Lophotrochozoa</taxon>
        <taxon>Mollusca</taxon>
        <taxon>Gastropoda</taxon>
        <taxon>Heterobranchia</taxon>
        <taxon>Euthyneura</taxon>
        <taxon>Panpulmonata</taxon>
        <taxon>Eupulmonata</taxon>
        <taxon>Stylommatophora</taxon>
        <taxon>Helicina</taxon>
        <taxon>Arionoidea</taxon>
        <taxon>Arionidae</taxon>
        <taxon>Arion</taxon>
    </lineage>
</organism>
<reference evidence="1" key="1">
    <citation type="submission" date="2014-12" db="EMBL/GenBank/DDBJ databases">
        <title>Insight into the proteome of Arion vulgaris.</title>
        <authorList>
            <person name="Aradska J."/>
            <person name="Bulat T."/>
            <person name="Smidak R."/>
            <person name="Sarate P."/>
            <person name="Gangsoo J."/>
            <person name="Sialana F."/>
            <person name="Bilban M."/>
            <person name="Lubec G."/>
        </authorList>
    </citation>
    <scope>NUCLEOTIDE SEQUENCE</scope>
    <source>
        <tissue evidence="1">Skin</tissue>
    </source>
</reference>
<proteinExistence type="predicted"/>
<feature type="non-terminal residue" evidence="1">
    <location>
        <position position="64"/>
    </location>
</feature>
<gene>
    <name evidence="1" type="primary">ORF142928</name>
</gene>
<protein>
    <submittedName>
        <fullName evidence="1">Uncharacterized protein</fullName>
    </submittedName>
</protein>
<sequence>MQRSLFFSRIFEHIHEGQLTESFEIKHKLDHEINRNRSQIWNIMDTYETTRGPGLCRQSGIAVP</sequence>